<keyword evidence="1" id="KW-0812">Transmembrane</keyword>
<dbReference type="Pfam" id="PF00674">
    <property type="entry name" value="DUP"/>
    <property type="match status" value="2"/>
</dbReference>
<protein>
    <submittedName>
        <fullName evidence="2">LAFE_0F11166g1_1</fullName>
    </submittedName>
</protein>
<keyword evidence="1" id="KW-1133">Transmembrane helix</keyword>
<keyword evidence="3" id="KW-1185">Reference proteome</keyword>
<proteinExistence type="predicted"/>
<evidence type="ECO:0000313" key="3">
    <source>
        <dbReference type="Proteomes" id="UP000190831"/>
    </source>
</evidence>
<dbReference type="InterPro" id="IPR001142">
    <property type="entry name" value="DUP/COS"/>
</dbReference>
<accession>A0A1G4MFD9</accession>
<feature type="transmembrane region" description="Helical" evidence="1">
    <location>
        <begin position="258"/>
        <end position="276"/>
    </location>
</feature>
<name>A0A1G4MFD9_LACFM</name>
<feature type="transmembrane region" description="Helical" evidence="1">
    <location>
        <begin position="71"/>
        <end position="91"/>
    </location>
</feature>
<evidence type="ECO:0000256" key="1">
    <source>
        <dbReference type="SAM" id="Phobius"/>
    </source>
</evidence>
<dbReference type="AlphaFoldDB" id="A0A1G4MFD9"/>
<reference evidence="3" key="1">
    <citation type="submission" date="2016-03" db="EMBL/GenBank/DDBJ databases">
        <authorList>
            <person name="Devillers H."/>
        </authorList>
    </citation>
    <scope>NUCLEOTIDE SEQUENCE [LARGE SCALE GENOMIC DNA]</scope>
</reference>
<dbReference type="Proteomes" id="UP000190831">
    <property type="component" value="Chromosome F"/>
</dbReference>
<dbReference type="OMA" id="WDDITER"/>
<organism evidence="2 3">
    <name type="scientific">Lachancea fermentati</name>
    <name type="common">Zygosaccharomyces fermentati</name>
    <dbReference type="NCBI Taxonomy" id="4955"/>
    <lineage>
        <taxon>Eukaryota</taxon>
        <taxon>Fungi</taxon>
        <taxon>Dikarya</taxon>
        <taxon>Ascomycota</taxon>
        <taxon>Saccharomycotina</taxon>
        <taxon>Saccharomycetes</taxon>
        <taxon>Saccharomycetales</taxon>
        <taxon>Saccharomycetaceae</taxon>
        <taxon>Lachancea</taxon>
    </lineage>
</organism>
<dbReference type="EMBL" id="LT598490">
    <property type="protein sequence ID" value="SCW02644.1"/>
    <property type="molecule type" value="Genomic_DNA"/>
</dbReference>
<feature type="transmembrane region" description="Helical" evidence="1">
    <location>
        <begin position="38"/>
        <end position="59"/>
    </location>
</feature>
<dbReference type="OrthoDB" id="4036062at2759"/>
<keyword evidence="1" id="KW-0472">Membrane</keyword>
<gene>
    <name evidence="2" type="ORF">LAFE_0F11166G</name>
</gene>
<sequence>MYEKQGTDVETASLTDDIELEAGGVTLPRDVFRNRFTYVFYMMKNYMLLMPLVVVVQTVLSELTLSKSNIYFYWGEYLLYFVFIQILFYWCGKKLRSVFQSEANATHFSQTVQSISPECSIEKWDVVAAKMNAFLYESGALKSPYYFYDGSVCFANFRYHFVLPYYNPDTTNTSACEDAVKSYQESLDEIWREYHDVVATPAENMNVMLPRDQFRCKFTYFCKESRTLVALGLFLIVIDAALHVFLYYTGSRLDFLKYSWFVDLEVLGFLCFSPWLHRSFKDCKMTICNRMAFLKAFMRHRNENALQRWDHIAEDMNEALSTCTENPSPYFFYDGAACNAYFKRIFSLEPKKASFLSRFKRPTGSVNPELEPYVQEVKAILEKEQL</sequence>
<feature type="transmembrane region" description="Helical" evidence="1">
    <location>
        <begin position="227"/>
        <end position="246"/>
    </location>
</feature>
<evidence type="ECO:0000313" key="2">
    <source>
        <dbReference type="EMBL" id="SCW02644.1"/>
    </source>
</evidence>